<keyword evidence="11" id="KW-0812">Transmembrane</keyword>
<dbReference type="PROSITE" id="PS00710">
    <property type="entry name" value="PGM_PMM"/>
    <property type="match status" value="1"/>
</dbReference>
<evidence type="ECO:0000256" key="6">
    <source>
        <dbReference type="ARBA" id="ARBA00022553"/>
    </source>
</evidence>
<comment type="similarity">
    <text evidence="4">Belongs to the phosphohexose mutase family.</text>
</comment>
<dbReference type="InterPro" id="IPR005843">
    <property type="entry name" value="A-D-PHexomutase_C"/>
</dbReference>
<comment type="cofactor">
    <cofactor evidence="2">
        <name>Mg(2+)</name>
        <dbReference type="ChEBI" id="CHEBI:18420"/>
    </cofactor>
</comment>
<evidence type="ECO:0000256" key="2">
    <source>
        <dbReference type="ARBA" id="ARBA00001946"/>
    </source>
</evidence>
<proteinExistence type="inferred from homology"/>
<dbReference type="Pfam" id="PF02878">
    <property type="entry name" value="PGM_PMM_I"/>
    <property type="match status" value="1"/>
</dbReference>
<feature type="domain" description="Alpha-D-phosphohexomutase alpha/beta/alpha" evidence="15">
    <location>
        <begin position="525"/>
        <end position="633"/>
    </location>
</feature>
<dbReference type="SUPFAM" id="SSF55957">
    <property type="entry name" value="Phosphoglucomutase, C-terminal domain"/>
    <property type="match status" value="1"/>
</dbReference>
<name>A0A4P9VW30_9GAMM</name>
<feature type="domain" description="Alpha-D-phosphohexomutase alpha/beta/alpha" evidence="13">
    <location>
        <begin position="277"/>
        <end position="407"/>
    </location>
</feature>
<evidence type="ECO:0000259" key="12">
    <source>
        <dbReference type="Pfam" id="PF00408"/>
    </source>
</evidence>
<dbReference type="PANTHER" id="PTHR43771:SF2">
    <property type="entry name" value="PHOSPHOMANNOMUTASE_PHOSPHOGLUCOMUTASE"/>
    <property type="match status" value="1"/>
</dbReference>
<keyword evidence="9" id="KW-0413">Isomerase</keyword>
<dbReference type="FunFam" id="3.40.120.10:FF:000021">
    <property type="entry name" value="Phosphomannomutase/phosphoglucomutase"/>
    <property type="match status" value="1"/>
</dbReference>
<dbReference type="Gene3D" id="3.40.120.10">
    <property type="entry name" value="Alpha-D-Glucose-1,6-Bisphosphate, subunit A, domain 3"/>
    <property type="match status" value="3"/>
</dbReference>
<evidence type="ECO:0000256" key="4">
    <source>
        <dbReference type="ARBA" id="ARBA00010231"/>
    </source>
</evidence>
<evidence type="ECO:0000313" key="16">
    <source>
        <dbReference type="EMBL" id="RDH46604.1"/>
    </source>
</evidence>
<evidence type="ECO:0000256" key="1">
    <source>
        <dbReference type="ARBA" id="ARBA00000586"/>
    </source>
</evidence>
<evidence type="ECO:0000256" key="5">
    <source>
        <dbReference type="ARBA" id="ARBA00012730"/>
    </source>
</evidence>
<evidence type="ECO:0000259" key="14">
    <source>
        <dbReference type="Pfam" id="PF02879"/>
    </source>
</evidence>
<feature type="compositionally biased region" description="Polar residues" evidence="10">
    <location>
        <begin position="216"/>
        <end position="229"/>
    </location>
</feature>
<dbReference type="CDD" id="cd03089">
    <property type="entry name" value="PMM_PGM"/>
    <property type="match status" value="1"/>
</dbReference>
<gene>
    <name evidence="16" type="ORF">B9G39_01095</name>
</gene>
<dbReference type="PRINTS" id="PR00509">
    <property type="entry name" value="PGMPMM"/>
</dbReference>
<dbReference type="InterPro" id="IPR005846">
    <property type="entry name" value="A-D-PHexomutase_a/b/a-III"/>
</dbReference>
<dbReference type="InterPro" id="IPR005844">
    <property type="entry name" value="A-D-PHexomutase_a/b/a-I"/>
</dbReference>
<dbReference type="GO" id="GO:0004615">
    <property type="term" value="F:phosphomannomutase activity"/>
    <property type="evidence" value="ECO:0007669"/>
    <property type="project" value="UniProtKB-EC"/>
</dbReference>
<comment type="pathway">
    <text evidence="3">Nucleotide-sugar biosynthesis; GDP-alpha-D-mannose biosynthesis; alpha-D-mannose 1-phosphate from D-fructose 6-phosphate: step 2/2.</text>
</comment>
<dbReference type="Proteomes" id="UP000257039">
    <property type="component" value="Unassembled WGS sequence"/>
</dbReference>
<sequence>MNYAARDMARKSERGQQVPAEIHKIEGTPYVIATARIKPEQGPVLGAVITVFDLSVLTNAFQSIPANQGQVALQQQFNANQQPQNQLTYGQATSGESPVILQSNNAYWQLSYTSSDLSNKLPLSILWIIIAAIIALTCIAITTWLAMNMLTKASRADAASLVAFLEARIAQKRKTVNCQLDLFHNIALSLEQLFKDQFRPAATKSKSQPEIDDSVKSTPPTSDNIAPSTSSVADEINNFNFADPLFQSTDMLDIEELDEDGSDNQPEDTQVEVPASIFRAYDIRGVVGDTLTFETATLIGKAIGSEAQARGEKCVIVGADGRLSSPEVSQNLMQGIISTGCDVISIGMVPTPVLYFATHIIDESNSGVMVTGSHNPPDYNGFKTVLAGKTLANEDIQQLYQRIKENNLQQGQGSLIEVDVLESYVERIRNDIALAKPLKVVVDCGNGVGGVIAPRLLEDLGCNVIPLYCDVDGNFPNHHPDPGKPENLKDLIAKVKETKADLGLGFDGDADRVGVITNEGKLIYPDRLLMLFAKDVVSRNPGADIIFDVKCTRKLTGLISGYGGRPIMWKTGHSLIKAKMKETGALLAGEMSGHIFFKERWYGFDDGIYSAARLLEILSTETRNADQIFASFPETISTPEINIQVTDENKFDLVDQLAKQGNFGKGTITDIDGVRVDFPVGWGLVRASNTTPVLVLRFEADTEENLKKIKALFKKQLLAVDSSLDIPF</sequence>
<dbReference type="AlphaFoldDB" id="A0A4P9VW30"/>
<keyword evidence="11" id="KW-0472">Membrane</keyword>
<keyword evidence="6" id="KW-0597">Phosphoprotein</keyword>
<keyword evidence="11" id="KW-1133">Transmembrane helix</keyword>
<feature type="region of interest" description="Disordered" evidence="10">
    <location>
        <begin position="201"/>
        <end position="229"/>
    </location>
</feature>
<dbReference type="InterPro" id="IPR036900">
    <property type="entry name" value="A-D-PHexomutase_C_sf"/>
</dbReference>
<evidence type="ECO:0000313" key="17">
    <source>
        <dbReference type="Proteomes" id="UP000257039"/>
    </source>
</evidence>
<evidence type="ECO:0000256" key="11">
    <source>
        <dbReference type="SAM" id="Phobius"/>
    </source>
</evidence>
<dbReference type="Pfam" id="PF02880">
    <property type="entry name" value="PGM_PMM_III"/>
    <property type="match status" value="1"/>
</dbReference>
<evidence type="ECO:0000256" key="10">
    <source>
        <dbReference type="SAM" id="MobiDB-lite"/>
    </source>
</evidence>
<comment type="catalytic activity">
    <reaction evidence="1">
        <text>alpha-D-mannose 1-phosphate = D-mannose 6-phosphate</text>
        <dbReference type="Rhea" id="RHEA:11140"/>
        <dbReference type="ChEBI" id="CHEBI:58409"/>
        <dbReference type="ChEBI" id="CHEBI:58735"/>
        <dbReference type="EC" id="5.4.2.8"/>
    </reaction>
</comment>
<keyword evidence="7" id="KW-0479">Metal-binding</keyword>
<dbReference type="Pfam" id="PF02879">
    <property type="entry name" value="PGM_PMM_II"/>
    <property type="match status" value="1"/>
</dbReference>
<feature type="domain" description="Alpha-D-phosphohexomutase C-terminal" evidence="12">
    <location>
        <begin position="640"/>
        <end position="713"/>
    </location>
</feature>
<evidence type="ECO:0000256" key="3">
    <source>
        <dbReference type="ARBA" id="ARBA00004699"/>
    </source>
</evidence>
<dbReference type="InterPro" id="IPR016066">
    <property type="entry name" value="A-D-PHexomutase_CS"/>
</dbReference>
<evidence type="ECO:0000256" key="8">
    <source>
        <dbReference type="ARBA" id="ARBA00022842"/>
    </source>
</evidence>
<keyword evidence="17" id="KW-1185">Reference proteome</keyword>
<evidence type="ECO:0000256" key="9">
    <source>
        <dbReference type="ARBA" id="ARBA00023235"/>
    </source>
</evidence>
<accession>A0A4P9VW30</accession>
<dbReference type="EC" id="5.4.2.8" evidence="5"/>
<dbReference type="InterPro" id="IPR016055">
    <property type="entry name" value="A-D-PHexomutase_a/b/a-I/II/III"/>
</dbReference>
<dbReference type="Pfam" id="PF00408">
    <property type="entry name" value="PGM_PMM_IV"/>
    <property type="match status" value="1"/>
</dbReference>
<dbReference type="SUPFAM" id="SSF53738">
    <property type="entry name" value="Phosphoglucomutase, first 3 domains"/>
    <property type="match status" value="3"/>
</dbReference>
<keyword evidence="8" id="KW-0460">Magnesium</keyword>
<comment type="caution">
    <text evidence="16">The sequence shown here is derived from an EMBL/GenBank/DDBJ whole genome shotgun (WGS) entry which is preliminary data.</text>
</comment>
<evidence type="ECO:0000259" key="13">
    <source>
        <dbReference type="Pfam" id="PF02878"/>
    </source>
</evidence>
<dbReference type="InterPro" id="IPR005841">
    <property type="entry name" value="Alpha-D-phosphohexomutase_SF"/>
</dbReference>
<dbReference type="Gene3D" id="3.30.310.50">
    <property type="entry name" value="Alpha-D-phosphohexomutase, C-terminal domain"/>
    <property type="match status" value="1"/>
</dbReference>
<organism evidence="16 17">
    <name type="scientific">Zooshikella ganghwensis</name>
    <dbReference type="NCBI Taxonomy" id="202772"/>
    <lineage>
        <taxon>Bacteria</taxon>
        <taxon>Pseudomonadati</taxon>
        <taxon>Pseudomonadota</taxon>
        <taxon>Gammaproteobacteria</taxon>
        <taxon>Oceanospirillales</taxon>
        <taxon>Zooshikellaceae</taxon>
        <taxon>Zooshikella</taxon>
    </lineage>
</organism>
<feature type="transmembrane region" description="Helical" evidence="11">
    <location>
        <begin position="125"/>
        <end position="147"/>
    </location>
</feature>
<evidence type="ECO:0000259" key="15">
    <source>
        <dbReference type="Pfam" id="PF02880"/>
    </source>
</evidence>
<dbReference type="GO" id="GO:0000287">
    <property type="term" value="F:magnesium ion binding"/>
    <property type="evidence" value="ECO:0007669"/>
    <property type="project" value="InterPro"/>
</dbReference>
<evidence type="ECO:0000256" key="7">
    <source>
        <dbReference type="ARBA" id="ARBA00022723"/>
    </source>
</evidence>
<protein>
    <recommendedName>
        <fullName evidence="5">phosphomannomutase</fullName>
        <ecNumber evidence="5">5.4.2.8</ecNumber>
    </recommendedName>
</protein>
<dbReference type="PANTHER" id="PTHR43771">
    <property type="entry name" value="PHOSPHOMANNOMUTASE"/>
    <property type="match status" value="1"/>
</dbReference>
<feature type="domain" description="Alpha-D-phosphohexomutase alpha/beta/alpha" evidence="14">
    <location>
        <begin position="423"/>
        <end position="520"/>
    </location>
</feature>
<reference evidence="16 17" key="1">
    <citation type="submission" date="2017-04" db="EMBL/GenBank/DDBJ databases">
        <title>Draft genome sequence of Zooshikella ganghwensis VG4 isolated from Red Sea sediments.</title>
        <authorList>
            <person name="Rehman Z."/>
            <person name="Alam I."/>
            <person name="Kamau A."/>
            <person name="Bajic V."/>
            <person name="Leiknes T."/>
        </authorList>
    </citation>
    <scope>NUCLEOTIDE SEQUENCE [LARGE SCALE GENOMIC DNA]</scope>
    <source>
        <strain evidence="16 17">VG4</strain>
    </source>
</reference>
<dbReference type="EMBL" id="NDXW01000001">
    <property type="protein sequence ID" value="RDH46604.1"/>
    <property type="molecule type" value="Genomic_DNA"/>
</dbReference>
<dbReference type="FunFam" id="3.40.120.10:FF:000025">
    <property type="entry name" value="Phosphomannomutase"/>
    <property type="match status" value="1"/>
</dbReference>
<dbReference type="InterPro" id="IPR005845">
    <property type="entry name" value="A-D-PHexomutase_a/b/a-II"/>
</dbReference>
<dbReference type="GO" id="GO:0005975">
    <property type="term" value="P:carbohydrate metabolic process"/>
    <property type="evidence" value="ECO:0007669"/>
    <property type="project" value="InterPro"/>
</dbReference>